<dbReference type="GO" id="GO:0005634">
    <property type="term" value="C:nucleus"/>
    <property type="evidence" value="ECO:0007669"/>
    <property type="project" value="UniProtKB-SubCell"/>
</dbReference>
<dbReference type="GO" id="GO:0000122">
    <property type="term" value="P:negative regulation of transcription by RNA polymerase II"/>
    <property type="evidence" value="ECO:0007669"/>
    <property type="project" value="TreeGrafter"/>
</dbReference>
<feature type="domain" description="PAS" evidence="10">
    <location>
        <begin position="178"/>
        <end position="227"/>
    </location>
</feature>
<dbReference type="GO" id="GO:0001222">
    <property type="term" value="F:transcription corepressor binding"/>
    <property type="evidence" value="ECO:0007669"/>
    <property type="project" value="TreeGrafter"/>
</dbReference>
<sequence length="1018" mass="112467">MEGESTDHTKVSDSAYSNSCSNSQSQRSGSSKSQLSGSHSSGSSGYGGKPSTQASSSDMVVKRKRKKVKCAAQISNNNALECKAEEQPSTNEALLLQTTDAQKLCEPVEPAMQLLDKQLQEEKSEQIKSEQILHLAMPSPFSVPSAPQCSKLESAPEVRLKQEFIKEDSFCSVISMHDGIVLYTTPNITDVLGYPDDMWPGRSFIDFVHDKDRATFASQITTGITIAVSRASGAAKEVSSNFCVMLRRYRRLNPGEFSVTERALSYMPFRLSLIFREAPEELRSNNYAMSKATNMLLVICATPIKSSYKVANEMLAHKSPKFTIRHTATGIISHVDNAAVSALGYLPQDLIGRSILDFYHAEDLFTMKETYETVMRKGQTAGASFCSKPYRFLIQNGCYVLLETEWTSFVNPWSRKLEFVTCHHSVVQGPKQCNVFEQPPNVKPKISEESRHRSAHTKEQILKLLSETVSRRSDTLKEELTRRCHALAAYMETMLNEVKRADLKVELPHENELTVSERDSIMLGEISPHHDYCDSNSGTETPPSYSQLNYNENLQRFFNSKPVTAHDVLYQHKTMESCISTTDGFDGSGGSSGNFASGSHIHMSSVTNKSNAGTGISGTSGGSVKLAKLTESALNKHNDEMEKFMLKKHRESRGRCSEKNKKLLNNKILEFSGPGHGLKRSGSHSWEGGVNKPKHRFINMPETAMGFNMSMNTNIKMNILGKCNMVSNSLKPFGDINNNQHFLSTPDHSFTQTHAQPHSHTHSLANHGHTHTSLTHPNSFNQQHGLFPAIYYVPATASNSRKLPALPGGSQQAIPLQYMTGLMYPHSSLFYTHPAASATGMVYQPMQFASMNNSIQSAQMLDQPSSSELYFGKSIYVDPQIMVAPTTANKTLGAFHLITPAQLQRTSSQATSVKAEPGSNMAPSDSSKMEIADSPLHSVMGDDVQPPSSPKLFKYTDSNQDSDDMDGSSFSSFYSSFIESTDVSESFSDNDKDLSPNELKYEKLVELAAEDLTQHALA</sequence>
<organism evidence="11">
    <name type="scientific">Chymomyza costata</name>
    <dbReference type="NCBI Taxonomy" id="76946"/>
    <lineage>
        <taxon>Eukaryota</taxon>
        <taxon>Metazoa</taxon>
        <taxon>Ecdysozoa</taxon>
        <taxon>Arthropoda</taxon>
        <taxon>Hexapoda</taxon>
        <taxon>Insecta</taxon>
        <taxon>Pterygota</taxon>
        <taxon>Neoptera</taxon>
        <taxon>Endopterygota</taxon>
        <taxon>Diptera</taxon>
        <taxon>Brachycera</taxon>
        <taxon>Muscomorpha</taxon>
        <taxon>Ephydroidea</taxon>
        <taxon>Drosophilidae</taxon>
        <taxon>Chymomyza</taxon>
    </lineage>
</organism>
<feature type="compositionally biased region" description="Basic and acidic residues" evidence="9">
    <location>
        <begin position="1"/>
        <end position="11"/>
    </location>
</feature>
<dbReference type="SMART" id="SM00091">
    <property type="entry name" value="PAS"/>
    <property type="match status" value="2"/>
</dbReference>
<evidence type="ECO:0000256" key="6">
    <source>
        <dbReference type="ARBA" id="ARBA00023108"/>
    </source>
</evidence>
<dbReference type="PANTHER" id="PTHR11269:SF16">
    <property type="entry name" value="PERIOD CIRCADIAN PROTEIN"/>
    <property type="match status" value="1"/>
</dbReference>
<evidence type="ECO:0000256" key="5">
    <source>
        <dbReference type="ARBA" id="ARBA00022737"/>
    </source>
</evidence>
<feature type="region of interest" description="Disordered" evidence="9">
    <location>
        <begin position="1"/>
        <end position="62"/>
    </location>
</feature>
<evidence type="ECO:0000256" key="3">
    <source>
        <dbReference type="ARBA" id="ARBA00022490"/>
    </source>
</evidence>
<dbReference type="PIR" id="T30986">
    <property type="entry name" value="T30986"/>
</dbReference>
<dbReference type="EMBL" id="AB014476">
    <property type="protein sequence ID" value="BAA28711.1"/>
    <property type="molecule type" value="mRNA"/>
</dbReference>
<feature type="compositionally biased region" description="Polar residues" evidence="9">
    <location>
        <begin position="751"/>
        <end position="764"/>
    </location>
</feature>
<gene>
    <name evidence="11" type="primary">period</name>
</gene>
<dbReference type="Gene3D" id="3.30.450.20">
    <property type="entry name" value="PAS domain"/>
    <property type="match status" value="2"/>
</dbReference>
<feature type="region of interest" description="Disordered" evidence="9">
    <location>
        <begin position="751"/>
        <end position="771"/>
    </location>
</feature>
<feature type="region of interest" description="Disordered" evidence="9">
    <location>
        <begin position="674"/>
        <end position="693"/>
    </location>
</feature>
<evidence type="ECO:0000256" key="2">
    <source>
        <dbReference type="ARBA" id="ARBA00004556"/>
    </source>
</evidence>
<dbReference type="CDD" id="cd00130">
    <property type="entry name" value="PAS"/>
    <property type="match status" value="2"/>
</dbReference>
<keyword evidence="6" id="KW-0090">Biological rhythms</keyword>
<dbReference type="InterPro" id="IPR013767">
    <property type="entry name" value="PAS_fold"/>
</dbReference>
<feature type="compositionally biased region" description="Low complexity" evidence="9">
    <location>
        <begin position="12"/>
        <end position="43"/>
    </location>
</feature>
<feature type="region of interest" description="Disordered" evidence="9">
    <location>
        <begin position="906"/>
        <end position="966"/>
    </location>
</feature>
<dbReference type="SUPFAM" id="SSF55785">
    <property type="entry name" value="PYP-like sensor domain (PAS domain)"/>
    <property type="match status" value="2"/>
</dbReference>
<evidence type="ECO:0000313" key="11">
    <source>
        <dbReference type="EMBL" id="BAA28711.1"/>
    </source>
</evidence>
<dbReference type="InterPro" id="IPR035965">
    <property type="entry name" value="PAS-like_dom_sf"/>
</dbReference>
<dbReference type="Gene3D" id="1.20.5.770">
    <property type="entry name" value="Single helix bin"/>
    <property type="match status" value="1"/>
</dbReference>
<dbReference type="GO" id="GO:0043153">
    <property type="term" value="P:entrainment of circadian clock by photoperiod"/>
    <property type="evidence" value="ECO:0007669"/>
    <property type="project" value="TreeGrafter"/>
</dbReference>
<keyword evidence="7" id="KW-0539">Nucleus</keyword>
<dbReference type="InterPro" id="IPR000014">
    <property type="entry name" value="PAS"/>
</dbReference>
<dbReference type="AlphaFoldDB" id="O61295"/>
<dbReference type="PROSITE" id="PS50112">
    <property type="entry name" value="PAS"/>
    <property type="match status" value="2"/>
</dbReference>
<dbReference type="GO" id="GO:0000976">
    <property type="term" value="F:transcription cis-regulatory region binding"/>
    <property type="evidence" value="ECO:0007669"/>
    <property type="project" value="TreeGrafter"/>
</dbReference>
<reference evidence="11" key="1">
    <citation type="submission" date="1998-05" db="EMBL/GenBank/DDBJ databases">
        <title>Period gene in Chymomyza costata.</title>
        <authorList>
            <person name="Shimada K."/>
        </authorList>
    </citation>
    <scope>NUCLEOTIDE SEQUENCE</scope>
    <source>
        <strain evidence="11">Sapporo</strain>
    </source>
</reference>
<evidence type="ECO:0000259" key="10">
    <source>
        <dbReference type="PROSITE" id="PS50112"/>
    </source>
</evidence>
<dbReference type="GO" id="GO:0048471">
    <property type="term" value="C:perinuclear region of cytoplasm"/>
    <property type="evidence" value="ECO:0007669"/>
    <property type="project" value="UniProtKB-SubCell"/>
</dbReference>
<dbReference type="InterPro" id="IPR050760">
    <property type="entry name" value="Period_circadian_regulator"/>
</dbReference>
<keyword evidence="5" id="KW-0677">Repeat</keyword>
<protein>
    <recommendedName>
        <fullName evidence="8">Period circadian protein</fullName>
    </recommendedName>
</protein>
<dbReference type="PANTHER" id="PTHR11269">
    <property type="entry name" value="PERIOD CIRCADIAN PROTEIN"/>
    <property type="match status" value="1"/>
</dbReference>
<dbReference type="FunFam" id="3.30.450.20:FF:000072">
    <property type="entry name" value="Period circadian protein"/>
    <property type="match status" value="1"/>
</dbReference>
<dbReference type="Pfam" id="PF14598">
    <property type="entry name" value="PAS_11"/>
    <property type="match status" value="1"/>
</dbReference>
<evidence type="ECO:0000256" key="8">
    <source>
        <dbReference type="ARBA" id="ARBA00040849"/>
    </source>
</evidence>
<dbReference type="FunFam" id="3.30.450.20:FF:000066">
    <property type="entry name" value="Period circadian protein"/>
    <property type="match status" value="1"/>
</dbReference>
<name>O61295_9MUSC</name>
<keyword evidence="4" id="KW-0597">Phosphoprotein</keyword>
<evidence type="ECO:0000256" key="9">
    <source>
        <dbReference type="SAM" id="MobiDB-lite"/>
    </source>
</evidence>
<keyword evidence="3" id="KW-0963">Cytoplasm</keyword>
<accession>O61295</accession>
<evidence type="ECO:0000256" key="1">
    <source>
        <dbReference type="ARBA" id="ARBA00004123"/>
    </source>
</evidence>
<dbReference type="Pfam" id="PF00989">
    <property type="entry name" value="PAS"/>
    <property type="match status" value="1"/>
</dbReference>
<proteinExistence type="evidence at transcript level"/>
<evidence type="ECO:0000256" key="7">
    <source>
        <dbReference type="ARBA" id="ARBA00023242"/>
    </source>
</evidence>
<feature type="domain" description="PAS" evidence="10">
    <location>
        <begin position="330"/>
        <end position="378"/>
    </location>
</feature>
<comment type="subcellular location">
    <subcellularLocation>
        <location evidence="2">Cytoplasm</location>
        <location evidence="2">Perinuclear region</location>
    </subcellularLocation>
    <subcellularLocation>
        <location evidence="1">Nucleus</location>
    </subcellularLocation>
</comment>
<evidence type="ECO:0000256" key="4">
    <source>
        <dbReference type="ARBA" id="ARBA00022553"/>
    </source>
</evidence>
<dbReference type="GO" id="GO:0032922">
    <property type="term" value="P:circadian regulation of gene expression"/>
    <property type="evidence" value="ECO:0007669"/>
    <property type="project" value="TreeGrafter"/>
</dbReference>